<dbReference type="AlphaFoldDB" id="A0A0F9HHL7"/>
<evidence type="ECO:0000256" key="2">
    <source>
        <dbReference type="ARBA" id="ARBA00008520"/>
    </source>
</evidence>
<dbReference type="PANTHER" id="PTHR43649">
    <property type="entry name" value="ARABINOSE-BINDING PROTEIN-RELATED"/>
    <property type="match status" value="1"/>
</dbReference>
<dbReference type="GO" id="GO:0030313">
    <property type="term" value="C:cell envelope"/>
    <property type="evidence" value="ECO:0007669"/>
    <property type="project" value="UniProtKB-SubCell"/>
</dbReference>
<accession>A0A0F9HHL7</accession>
<proteinExistence type="inferred from homology"/>
<dbReference type="InterPro" id="IPR050490">
    <property type="entry name" value="Bact_solute-bd_prot1"/>
</dbReference>
<dbReference type="EMBL" id="LAZR01016876">
    <property type="protein sequence ID" value="KKM02642.1"/>
    <property type="molecule type" value="Genomic_DNA"/>
</dbReference>
<dbReference type="InterPro" id="IPR006061">
    <property type="entry name" value="SBP_1_CS"/>
</dbReference>
<evidence type="ECO:0000313" key="6">
    <source>
        <dbReference type="EMBL" id="KKM02642.1"/>
    </source>
</evidence>
<dbReference type="CDD" id="cd14748">
    <property type="entry name" value="PBP2_UgpB"/>
    <property type="match status" value="1"/>
</dbReference>
<name>A0A0F9HHL7_9ZZZZ</name>
<comment type="caution">
    <text evidence="6">The sequence shown here is derived from an EMBL/GenBank/DDBJ whole genome shotgun (WGS) entry which is preliminary data.</text>
</comment>
<dbReference type="GO" id="GO:0055085">
    <property type="term" value="P:transmembrane transport"/>
    <property type="evidence" value="ECO:0007669"/>
    <property type="project" value="InterPro"/>
</dbReference>
<protein>
    <recommendedName>
        <fullName evidence="7">ABC transporter substrate-binding protein</fullName>
    </recommendedName>
</protein>
<dbReference type="InterPro" id="IPR006059">
    <property type="entry name" value="SBP"/>
</dbReference>
<evidence type="ECO:0000256" key="1">
    <source>
        <dbReference type="ARBA" id="ARBA00004196"/>
    </source>
</evidence>
<keyword evidence="3" id="KW-0813">Transport</keyword>
<evidence type="ECO:0000256" key="4">
    <source>
        <dbReference type="ARBA" id="ARBA00022729"/>
    </source>
</evidence>
<evidence type="ECO:0000256" key="5">
    <source>
        <dbReference type="ARBA" id="ARBA00022764"/>
    </source>
</evidence>
<comment type="similarity">
    <text evidence="2">Belongs to the bacterial solute-binding protein 1 family.</text>
</comment>
<gene>
    <name evidence="6" type="ORF">LCGC14_1782410</name>
</gene>
<dbReference type="Gene3D" id="3.40.190.10">
    <property type="entry name" value="Periplasmic binding protein-like II"/>
    <property type="match status" value="2"/>
</dbReference>
<evidence type="ECO:0000256" key="3">
    <source>
        <dbReference type="ARBA" id="ARBA00022448"/>
    </source>
</evidence>
<dbReference type="Pfam" id="PF13416">
    <property type="entry name" value="SBP_bac_8"/>
    <property type="match status" value="1"/>
</dbReference>
<evidence type="ECO:0008006" key="7">
    <source>
        <dbReference type="Google" id="ProtNLM"/>
    </source>
</evidence>
<organism evidence="6">
    <name type="scientific">marine sediment metagenome</name>
    <dbReference type="NCBI Taxonomy" id="412755"/>
    <lineage>
        <taxon>unclassified sequences</taxon>
        <taxon>metagenomes</taxon>
        <taxon>ecological metagenomes</taxon>
    </lineage>
</organism>
<keyword evidence="5" id="KW-0574">Periplasm</keyword>
<dbReference type="SUPFAM" id="SSF53850">
    <property type="entry name" value="Periplasmic binding protein-like II"/>
    <property type="match status" value="1"/>
</dbReference>
<comment type="subcellular location">
    <subcellularLocation>
        <location evidence="1">Cell envelope</location>
    </subcellularLocation>
</comment>
<keyword evidence="4" id="KW-0732">Signal</keyword>
<dbReference type="PANTHER" id="PTHR43649:SF31">
    <property type="entry name" value="SN-GLYCEROL-3-PHOSPHATE-BINDING PERIPLASMIC PROTEIN UGPB"/>
    <property type="match status" value="1"/>
</dbReference>
<reference evidence="6" key="1">
    <citation type="journal article" date="2015" name="Nature">
        <title>Complex archaea that bridge the gap between prokaryotes and eukaryotes.</title>
        <authorList>
            <person name="Spang A."/>
            <person name="Saw J.H."/>
            <person name="Jorgensen S.L."/>
            <person name="Zaremba-Niedzwiedzka K."/>
            <person name="Martijn J."/>
            <person name="Lind A.E."/>
            <person name="van Eijk R."/>
            <person name="Schleper C."/>
            <person name="Guy L."/>
            <person name="Ettema T.J."/>
        </authorList>
    </citation>
    <scope>NUCLEOTIDE SEQUENCE</scope>
</reference>
<dbReference type="PROSITE" id="PS01037">
    <property type="entry name" value="SBP_BACTERIAL_1"/>
    <property type="match status" value="1"/>
</dbReference>
<sequence length="426" mass="48594">MKKFLPVIISCILLLLAASPGLLDAGGIRKRNIELTFWHSMSIYQGDTLEKLIEEYNQINKDIKVKLVFQGLYDDMKTKLINSVKTGDLPDLAQVAIEYLDIFIEENKIEPITDDISDDDKNDILGQFWNGVSREREIYAIPFNQSVQVLYYNKDAFKKAGLDPEKPPKTWDDVIDYGKKLTKDFDQDGTIDQWGVLISLEGVFGFTPLIRQVGGEFLNNSRTRATFNSLEGVKVMKLVMDMAYKYKIMPSNWTLFEGTNAFLQGKIAMGPITCAGIKFAEENLPWTLGIAPLPYIENKSVLLGGAGIVTFAKSSSKRKAAMSFINWLTNKENSIRWHKETGYLPIRRSAIDSFELQGFHRLNPNYKVPVEQLSYSRPPDFTPYLPQIDQIVRYAIEDIMINRKDPEMVLNNAAEKVNELLKEKEY</sequence>